<evidence type="ECO:0000313" key="2">
    <source>
        <dbReference type="Proteomes" id="UP000010483"/>
    </source>
</evidence>
<evidence type="ECO:0000313" key="1">
    <source>
        <dbReference type="EMBL" id="AFZ47632.1"/>
    </source>
</evidence>
<proteinExistence type="predicted"/>
<accession>K9YMD4</accession>
<dbReference type="Proteomes" id="UP000010483">
    <property type="component" value="Chromosome"/>
</dbReference>
<organism evidence="1 2">
    <name type="scientific">Cyanobacterium stanieri (strain ATCC 29140 / PCC 7202)</name>
    <dbReference type="NCBI Taxonomy" id="292563"/>
    <lineage>
        <taxon>Bacteria</taxon>
        <taxon>Bacillati</taxon>
        <taxon>Cyanobacteriota</taxon>
        <taxon>Cyanophyceae</taxon>
        <taxon>Oscillatoriophycideae</taxon>
        <taxon>Chroococcales</taxon>
        <taxon>Geminocystaceae</taxon>
        <taxon>Cyanobacterium</taxon>
    </lineage>
</organism>
<dbReference type="HOGENOM" id="CLU_063433_0_0_3"/>
<dbReference type="AlphaFoldDB" id="K9YMD4"/>
<name>K9YMD4_CYASC</name>
<protein>
    <recommendedName>
        <fullName evidence="3">DALR anticodon binding domain protein</fullName>
    </recommendedName>
</protein>
<evidence type="ECO:0008006" key="3">
    <source>
        <dbReference type="Google" id="ProtNLM"/>
    </source>
</evidence>
<dbReference type="STRING" id="292563.Cyast_1672"/>
<sequence>MNNIVVSIFLQQILEQVSLAWQEKKIHKSNNYLPDVCSLKLNKNNQKITFNSAICLKLAQYYSLNPLDIAEDFIIIYEGLVLNHDLIFFSASENKLQFAPSDLKGYSENLIINNNVLSICDDPLHKFYFTLNISGNGWLELTLTDEYLRDYLFLLSNYNFTHLVSKQNKISADFEYIYIHSRFCSILRSAHDQGIINLNDFDFHHNWGIQGIDRNIFNYLITEKKDCLGIIKTIIYCLENGCHNQKKQYLTMIKVMCQALYKWEKRCSIWGAIKDDNLPLAQGELALSAIALKYYQSLCKLVFTEDFPIEL</sequence>
<dbReference type="EMBL" id="CP003940">
    <property type="protein sequence ID" value="AFZ47632.1"/>
    <property type="molecule type" value="Genomic_DNA"/>
</dbReference>
<gene>
    <name evidence="1" type="ordered locus">Cyast_1672</name>
</gene>
<dbReference type="BioCyc" id="CSTA292563:G1353-1681-MONOMER"/>
<reference evidence="2" key="1">
    <citation type="journal article" date="2013" name="Proc. Natl. Acad. Sci. U.S.A.">
        <title>Improving the coverage of the cyanobacterial phylum using diversity-driven genome sequencing.</title>
        <authorList>
            <person name="Shih P.M."/>
            <person name="Wu D."/>
            <person name="Latifi A."/>
            <person name="Axen S.D."/>
            <person name="Fewer D.P."/>
            <person name="Talla E."/>
            <person name="Calteau A."/>
            <person name="Cai F."/>
            <person name="Tandeau de Marsac N."/>
            <person name="Rippka R."/>
            <person name="Herdman M."/>
            <person name="Sivonen K."/>
            <person name="Coursin T."/>
            <person name="Laurent T."/>
            <person name="Goodwin L."/>
            <person name="Nolan M."/>
            <person name="Davenport K.W."/>
            <person name="Han C.S."/>
            <person name="Rubin E.M."/>
            <person name="Eisen J.A."/>
            <person name="Woyke T."/>
            <person name="Gugger M."/>
            <person name="Kerfeld C.A."/>
        </authorList>
    </citation>
    <scope>NUCLEOTIDE SEQUENCE [LARGE SCALE GENOMIC DNA]</scope>
    <source>
        <strain evidence="2">ATCC 29140 / PCC 7202</strain>
    </source>
</reference>
<dbReference type="KEGG" id="csn:Cyast_1672"/>
<dbReference type="eggNOG" id="COG0018">
    <property type="taxonomic scope" value="Bacteria"/>
</dbReference>
<keyword evidence="2" id="KW-1185">Reference proteome</keyword>